<evidence type="ECO:0000313" key="4">
    <source>
        <dbReference type="EMBL" id="EDK42386.1"/>
    </source>
</evidence>
<dbReference type="OMA" id="WSRKQAS"/>
<dbReference type="OrthoDB" id="783096at2759"/>
<keyword evidence="1" id="KW-0175">Coiled coil</keyword>
<dbReference type="InParanoid" id="A5DT78"/>
<name>A5DT78_LODEL</name>
<evidence type="ECO:0000259" key="3">
    <source>
        <dbReference type="SMART" id="SM00806"/>
    </source>
</evidence>
<dbReference type="Pfam" id="PF03915">
    <property type="entry name" value="AIP3"/>
    <property type="match status" value="1"/>
</dbReference>
<proteinExistence type="predicted"/>
<dbReference type="GO" id="GO:0051286">
    <property type="term" value="C:cell tip"/>
    <property type="evidence" value="ECO:0007669"/>
    <property type="project" value="TreeGrafter"/>
</dbReference>
<evidence type="ECO:0000313" key="5">
    <source>
        <dbReference type="Proteomes" id="UP000001996"/>
    </source>
</evidence>
<dbReference type="KEGG" id="lel:PVL30_000547"/>
<evidence type="ECO:0000256" key="2">
    <source>
        <dbReference type="SAM" id="MobiDB-lite"/>
    </source>
</evidence>
<dbReference type="HOGENOM" id="CLU_005287_0_0_1"/>
<dbReference type="SMART" id="SM00806">
    <property type="entry name" value="AIP3"/>
    <property type="match status" value="1"/>
</dbReference>
<feature type="compositionally biased region" description="Basic and acidic residues" evidence="2">
    <location>
        <begin position="416"/>
        <end position="435"/>
    </location>
</feature>
<dbReference type="PANTHER" id="PTHR22741:SF10">
    <property type="entry name" value="COILED-COIL DOMAIN-CONTAINING PROTEIN CG32809"/>
    <property type="match status" value="1"/>
</dbReference>
<organism evidence="4 5">
    <name type="scientific">Lodderomyces elongisporus (strain ATCC 11503 / CBS 2605 / JCM 1781 / NBRC 1676 / NRRL YB-4239)</name>
    <name type="common">Yeast</name>
    <name type="synonym">Saccharomyces elongisporus</name>
    <dbReference type="NCBI Taxonomy" id="379508"/>
    <lineage>
        <taxon>Eukaryota</taxon>
        <taxon>Fungi</taxon>
        <taxon>Dikarya</taxon>
        <taxon>Ascomycota</taxon>
        <taxon>Saccharomycotina</taxon>
        <taxon>Pichiomycetes</taxon>
        <taxon>Debaryomycetaceae</taxon>
        <taxon>Candida/Lodderomyces clade</taxon>
        <taxon>Lodderomyces</taxon>
    </lineage>
</organism>
<dbReference type="GO" id="GO:0005737">
    <property type="term" value="C:cytoplasm"/>
    <property type="evidence" value="ECO:0007669"/>
    <property type="project" value="TreeGrafter"/>
</dbReference>
<feature type="compositionally biased region" description="Low complexity" evidence="2">
    <location>
        <begin position="13"/>
        <end position="24"/>
    </location>
</feature>
<gene>
    <name evidence="4" type="ORF">LELG_00564</name>
</gene>
<dbReference type="GO" id="GO:0030010">
    <property type="term" value="P:establishment of cell polarity"/>
    <property type="evidence" value="ECO:0007669"/>
    <property type="project" value="TreeGrafter"/>
</dbReference>
<sequence length="806" mass="89989">MSTHGDNEMTPTSSSSSVNSNINIHNGRVKRKSLSTIESSVTRLLVSTKHLLESLTQWARQEADDKFVSDAYVKLGNDFRAATKAFNNTGIDVSDLGNVPQELRVILEAALGEPPSQESLDRFLPDIRNIIVTLLQNLKLKQNRAKAISNEKMMRGSMESSSSAAESNSIKNVAAPRDHSAEQASSDTSAEGRAAMRKNRYLSPSGAGDQADALTRLQNKDALQRRASKRYSAYQYAKLTNISNPSNYKPYAELVPPPPPTPPQPHSEPQPQPHSEPQPQPHSESQSQLQTQTPPQYSTFDLNPNLSSKSNNIETGSASISRNVPSTIPIHEHAASEGEINVFLQIHSTTKKCQLTVPPTLASIRLQFVEKFAYSPGSDNFPEIYIQDPASKVFYELEEHLLSDVRVGSLLSLKEDEGKLKKEEEREEAMEKENSKQANALSELNAKFESLSQKLGDISNDLVTKIENIKLSTDTPISTNSVAASNTASLSPPSSARTIGGASDSVHGEKGSSSSNTTSILKKELFKVDNELRSIKHLNRLSHESYTNTLASVLGKMKLLQEANLESSQSSNRLYMESCQSKLSDESDKLLTKVDDLQDLMEEVRKDVAQRGVRVGEKQLKYIVKEIQDANKTLQQMSTYITSEKSTWKKIWESELDKVCEEQQFFNLQEDLTRDLQDDLKKIQETFDLVEQCSIEQSRSVSSKRNKVVANIPIPEPGESLHNIKDQVLVDIIQLKPDHESRVEAIERAEKLRQRERELARNDKFQEELGDFVEDGKLKKSGGIEEIENMRKQRDQENLKSSFGII</sequence>
<feature type="domain" description="Actin interacting protein 3 C-terminal" evidence="3">
    <location>
        <begin position="343"/>
        <end position="796"/>
    </location>
</feature>
<feature type="compositionally biased region" description="Low complexity" evidence="2">
    <location>
        <begin position="478"/>
        <end position="491"/>
    </location>
</feature>
<feature type="region of interest" description="Disordered" evidence="2">
    <location>
        <begin position="477"/>
        <end position="517"/>
    </location>
</feature>
<protein>
    <recommendedName>
        <fullName evidence="3">Actin interacting protein 3 C-terminal domain-containing protein</fullName>
    </recommendedName>
</protein>
<dbReference type="InterPro" id="IPR051825">
    <property type="entry name" value="SRCIN1"/>
</dbReference>
<evidence type="ECO:0000256" key="1">
    <source>
        <dbReference type="ARBA" id="ARBA00023054"/>
    </source>
</evidence>
<reference evidence="4 5" key="1">
    <citation type="journal article" date="2009" name="Nature">
        <title>Evolution of pathogenicity and sexual reproduction in eight Candida genomes.</title>
        <authorList>
            <person name="Butler G."/>
            <person name="Rasmussen M.D."/>
            <person name="Lin M.F."/>
            <person name="Santos M.A."/>
            <person name="Sakthikumar S."/>
            <person name="Munro C.A."/>
            <person name="Rheinbay E."/>
            <person name="Grabherr M."/>
            <person name="Forche A."/>
            <person name="Reedy J.L."/>
            <person name="Agrafioti I."/>
            <person name="Arnaud M.B."/>
            <person name="Bates S."/>
            <person name="Brown A.J."/>
            <person name="Brunke S."/>
            <person name="Costanzo M.C."/>
            <person name="Fitzpatrick D.A."/>
            <person name="de Groot P.W."/>
            <person name="Harris D."/>
            <person name="Hoyer L.L."/>
            <person name="Hube B."/>
            <person name="Klis F.M."/>
            <person name="Kodira C."/>
            <person name="Lennard N."/>
            <person name="Logue M.E."/>
            <person name="Martin R."/>
            <person name="Neiman A.M."/>
            <person name="Nikolaou E."/>
            <person name="Quail M.A."/>
            <person name="Quinn J."/>
            <person name="Santos M.C."/>
            <person name="Schmitzberger F.F."/>
            <person name="Sherlock G."/>
            <person name="Shah P."/>
            <person name="Silverstein K.A."/>
            <person name="Skrzypek M.S."/>
            <person name="Soll D."/>
            <person name="Staggs R."/>
            <person name="Stansfield I."/>
            <person name="Stumpf M.P."/>
            <person name="Sudbery P.E."/>
            <person name="Srikantha T."/>
            <person name="Zeng Q."/>
            <person name="Berman J."/>
            <person name="Berriman M."/>
            <person name="Heitman J."/>
            <person name="Gow N.A."/>
            <person name="Lorenz M.C."/>
            <person name="Birren B.W."/>
            <person name="Kellis M."/>
            <person name="Cuomo C.A."/>
        </authorList>
    </citation>
    <scope>NUCLEOTIDE SEQUENCE [LARGE SCALE GENOMIC DNA]</scope>
    <source>
        <strain evidence="5">ATCC 11503 / BCRC 21390 / CBS 2605 / JCM 1781 / NBRC 1676 / NRRL YB-4239</strain>
    </source>
</reference>
<feature type="region of interest" description="Disordered" evidence="2">
    <location>
        <begin position="1"/>
        <end position="24"/>
    </location>
</feature>
<keyword evidence="5" id="KW-1185">Reference proteome</keyword>
<dbReference type="FunCoup" id="A5DT78">
    <property type="interactions" value="53"/>
</dbReference>
<feature type="region of interest" description="Disordered" evidence="2">
    <location>
        <begin position="242"/>
        <end position="320"/>
    </location>
</feature>
<feature type="region of interest" description="Disordered" evidence="2">
    <location>
        <begin position="149"/>
        <end position="194"/>
    </location>
</feature>
<dbReference type="Gene3D" id="1.20.58.1540">
    <property type="entry name" value="Actin interacting protein 3, C-terminal domain"/>
    <property type="match status" value="1"/>
</dbReference>
<feature type="compositionally biased region" description="Low complexity" evidence="2">
    <location>
        <begin position="281"/>
        <end position="299"/>
    </location>
</feature>
<feature type="compositionally biased region" description="Pro residues" evidence="2">
    <location>
        <begin position="255"/>
        <end position="280"/>
    </location>
</feature>
<dbReference type="EMBL" id="CH981524">
    <property type="protein sequence ID" value="EDK42386.1"/>
    <property type="molecule type" value="Genomic_DNA"/>
</dbReference>
<dbReference type="STRING" id="379508.A5DT78"/>
<feature type="compositionally biased region" description="Low complexity" evidence="2">
    <location>
        <begin position="157"/>
        <end position="169"/>
    </location>
</feature>
<dbReference type="GeneID" id="5234909"/>
<dbReference type="Proteomes" id="UP000001996">
    <property type="component" value="Unassembled WGS sequence"/>
</dbReference>
<dbReference type="AlphaFoldDB" id="A5DT78"/>
<dbReference type="InterPro" id="IPR005613">
    <property type="entry name" value="AIP3_C"/>
</dbReference>
<dbReference type="eggNOG" id="ENOG502QS95">
    <property type="taxonomic scope" value="Eukaryota"/>
</dbReference>
<feature type="compositionally biased region" description="Polar residues" evidence="2">
    <location>
        <begin position="1"/>
        <end position="12"/>
    </location>
</feature>
<accession>A5DT78</accession>
<feature type="region of interest" description="Disordered" evidence="2">
    <location>
        <begin position="416"/>
        <end position="437"/>
    </location>
</feature>
<feature type="compositionally biased region" description="Polar residues" evidence="2">
    <location>
        <begin position="300"/>
        <end position="320"/>
    </location>
</feature>
<dbReference type="PANTHER" id="PTHR22741">
    <property type="entry name" value="P140CAP/SNIP-RELATED"/>
    <property type="match status" value="1"/>
</dbReference>
<dbReference type="VEuPathDB" id="FungiDB:LELG_00564"/>
<dbReference type="Pfam" id="PF23153">
    <property type="entry name" value="Aip3p_Bud6_N"/>
    <property type="match status" value="1"/>
</dbReference>
<dbReference type="InterPro" id="IPR056279">
    <property type="entry name" value="Aip3p_Bud6_N"/>
</dbReference>
<dbReference type="GO" id="GO:0005519">
    <property type="term" value="F:cytoskeletal regulatory protein binding"/>
    <property type="evidence" value="ECO:0007669"/>
    <property type="project" value="InterPro"/>
</dbReference>
<dbReference type="InterPro" id="IPR022782">
    <property type="entry name" value="AIP3-like_C"/>
</dbReference>